<organism evidence="1 2">
    <name type="scientific">Lacrimispora xylanisolvens</name>
    <dbReference type="NCBI Taxonomy" id="384636"/>
    <lineage>
        <taxon>Bacteria</taxon>
        <taxon>Bacillati</taxon>
        <taxon>Bacillota</taxon>
        <taxon>Clostridia</taxon>
        <taxon>Lachnospirales</taxon>
        <taxon>Lachnospiraceae</taxon>
        <taxon>Lacrimispora</taxon>
    </lineage>
</organism>
<accession>A0A2S6HCB7</accession>
<comment type="caution">
    <text evidence="1">The sequence shown here is derived from an EMBL/GenBank/DDBJ whole genome shotgun (WGS) entry which is preliminary data.</text>
</comment>
<dbReference type="InterPro" id="IPR027417">
    <property type="entry name" value="P-loop_NTPase"/>
</dbReference>
<dbReference type="OrthoDB" id="9781180at2"/>
<dbReference type="AlphaFoldDB" id="A0A2S6HCB7"/>
<dbReference type="EMBL" id="PTJA01000021">
    <property type="protein sequence ID" value="PPK75100.1"/>
    <property type="molecule type" value="Genomic_DNA"/>
</dbReference>
<sequence>MLDRVITISREFGSGGRELGMKLSEKLEIPFYDKELISLTAQETNMSVTEFLNYYESIPVTEQSLEPPLYTSFSPLYEIPISDQVFLAQSRVIKSLAEKGPCIIVGRCADRVLEDSINLFIYAGIEHRIERIISLNKDLDPQLVENKIRETDRKRKDYYQYYTGCEWGKAQNYHLCLDSGLAGVEGCYQAVLSYLGHCI</sequence>
<gene>
    <name evidence="1" type="ORF">BXY41_1213</name>
</gene>
<dbReference type="Proteomes" id="UP000237749">
    <property type="component" value="Unassembled WGS sequence"/>
</dbReference>
<evidence type="ECO:0000313" key="1">
    <source>
        <dbReference type="EMBL" id="PPK75100.1"/>
    </source>
</evidence>
<protein>
    <submittedName>
        <fullName evidence="1">Cytidylate kinase</fullName>
    </submittedName>
</protein>
<keyword evidence="2" id="KW-1185">Reference proteome</keyword>
<dbReference type="Gene3D" id="3.40.50.300">
    <property type="entry name" value="P-loop containing nucleotide triphosphate hydrolases"/>
    <property type="match status" value="1"/>
</dbReference>
<dbReference type="RefSeq" id="WP_104439729.1">
    <property type="nucleotide sequence ID" value="NZ_PTJA01000021.1"/>
</dbReference>
<keyword evidence="1" id="KW-0418">Kinase</keyword>
<proteinExistence type="predicted"/>
<evidence type="ECO:0000313" key="2">
    <source>
        <dbReference type="Proteomes" id="UP000237749"/>
    </source>
</evidence>
<name>A0A2S6HCB7_9FIRM</name>
<reference evidence="1 2" key="1">
    <citation type="submission" date="2018-02" db="EMBL/GenBank/DDBJ databases">
        <title>Genomic Encyclopedia of Archaeal and Bacterial Type Strains, Phase II (KMG-II): from individual species to whole genera.</title>
        <authorList>
            <person name="Goeker M."/>
        </authorList>
    </citation>
    <scope>NUCLEOTIDE SEQUENCE [LARGE SCALE GENOMIC DNA]</scope>
    <source>
        <strain evidence="1 2">DSM 3808</strain>
    </source>
</reference>
<dbReference type="Pfam" id="PF13189">
    <property type="entry name" value="Cytidylate_kin2"/>
    <property type="match status" value="1"/>
</dbReference>
<dbReference type="GO" id="GO:0016301">
    <property type="term" value="F:kinase activity"/>
    <property type="evidence" value="ECO:0007669"/>
    <property type="project" value="UniProtKB-KW"/>
</dbReference>
<keyword evidence="1" id="KW-0808">Transferase</keyword>